<accession>A0A9J6GV95</accession>
<dbReference type="OrthoDB" id="205623at2759"/>
<dbReference type="Proteomes" id="UP000821853">
    <property type="component" value="Unassembled WGS sequence"/>
</dbReference>
<dbReference type="InterPro" id="IPR000863">
    <property type="entry name" value="Sulfotransferase_dom"/>
</dbReference>
<dbReference type="VEuPathDB" id="VectorBase:HLOH_045848"/>
<comment type="similarity">
    <text evidence="1">Belongs to the sulfotransferase 1 family.</text>
</comment>
<evidence type="ECO:0000313" key="5">
    <source>
        <dbReference type="Proteomes" id="UP000821853"/>
    </source>
</evidence>
<dbReference type="AlphaFoldDB" id="A0A9J6GV95"/>
<dbReference type="EMBL" id="JABSTR010000009">
    <property type="protein sequence ID" value="KAH9379389.1"/>
    <property type="molecule type" value="Genomic_DNA"/>
</dbReference>
<protein>
    <recommendedName>
        <fullName evidence="3">Sulfotransferase domain-containing protein</fullName>
    </recommendedName>
</protein>
<feature type="domain" description="Sulfotransferase" evidence="3">
    <location>
        <begin position="38"/>
        <end position="203"/>
    </location>
</feature>
<evidence type="ECO:0000256" key="1">
    <source>
        <dbReference type="ARBA" id="ARBA00005771"/>
    </source>
</evidence>
<keyword evidence="2" id="KW-0808">Transferase</keyword>
<comment type="caution">
    <text evidence="4">The sequence shown here is derived from an EMBL/GenBank/DDBJ whole genome shotgun (WGS) entry which is preliminary data.</text>
</comment>
<dbReference type="OMA" id="RHDANVF"/>
<sequence length="208" mass="23977">MAEFKHHSSLQVIDGDLYTITNNATLIREVLQFEPSSEHVIIVSYYASGTHWMQQMCQLVLHGGRSAATHGEFWNRSPFLEDSGIRVTEVTSSPRLLTTHLRPGKITMNGSAKYVYVCRKPWDVCVSLYDFLRQMPVSPLEISFDEFVDMFLDGRLPVPEYFGHVYAGFLLRNEPNVFFVTYEEITKDTRGVVVRLANFLGEQYRKRN</sequence>
<proteinExistence type="inferred from homology"/>
<dbReference type="PANTHER" id="PTHR11783">
    <property type="entry name" value="SULFOTRANSFERASE SULT"/>
    <property type="match status" value="1"/>
</dbReference>
<dbReference type="SUPFAM" id="SSF52540">
    <property type="entry name" value="P-loop containing nucleoside triphosphate hydrolases"/>
    <property type="match status" value="1"/>
</dbReference>
<organism evidence="4 5">
    <name type="scientific">Haemaphysalis longicornis</name>
    <name type="common">Bush tick</name>
    <dbReference type="NCBI Taxonomy" id="44386"/>
    <lineage>
        <taxon>Eukaryota</taxon>
        <taxon>Metazoa</taxon>
        <taxon>Ecdysozoa</taxon>
        <taxon>Arthropoda</taxon>
        <taxon>Chelicerata</taxon>
        <taxon>Arachnida</taxon>
        <taxon>Acari</taxon>
        <taxon>Parasitiformes</taxon>
        <taxon>Ixodida</taxon>
        <taxon>Ixodoidea</taxon>
        <taxon>Ixodidae</taxon>
        <taxon>Haemaphysalinae</taxon>
        <taxon>Haemaphysalis</taxon>
    </lineage>
</organism>
<evidence type="ECO:0000313" key="4">
    <source>
        <dbReference type="EMBL" id="KAH9379389.1"/>
    </source>
</evidence>
<dbReference type="GO" id="GO:0008146">
    <property type="term" value="F:sulfotransferase activity"/>
    <property type="evidence" value="ECO:0007669"/>
    <property type="project" value="InterPro"/>
</dbReference>
<name>A0A9J6GV95_HAELO</name>
<dbReference type="InterPro" id="IPR027417">
    <property type="entry name" value="P-loop_NTPase"/>
</dbReference>
<evidence type="ECO:0000256" key="2">
    <source>
        <dbReference type="ARBA" id="ARBA00022679"/>
    </source>
</evidence>
<keyword evidence="5" id="KW-1185">Reference proteome</keyword>
<dbReference type="Gene3D" id="3.40.50.300">
    <property type="entry name" value="P-loop containing nucleotide triphosphate hydrolases"/>
    <property type="match status" value="1"/>
</dbReference>
<reference evidence="4 5" key="1">
    <citation type="journal article" date="2020" name="Cell">
        <title>Large-Scale Comparative Analyses of Tick Genomes Elucidate Their Genetic Diversity and Vector Capacities.</title>
        <authorList>
            <consortium name="Tick Genome and Microbiome Consortium (TIGMIC)"/>
            <person name="Jia N."/>
            <person name="Wang J."/>
            <person name="Shi W."/>
            <person name="Du L."/>
            <person name="Sun Y."/>
            <person name="Zhan W."/>
            <person name="Jiang J.F."/>
            <person name="Wang Q."/>
            <person name="Zhang B."/>
            <person name="Ji P."/>
            <person name="Bell-Sakyi L."/>
            <person name="Cui X.M."/>
            <person name="Yuan T.T."/>
            <person name="Jiang B.G."/>
            <person name="Yang W.F."/>
            <person name="Lam T.T."/>
            <person name="Chang Q.C."/>
            <person name="Ding S.J."/>
            <person name="Wang X.J."/>
            <person name="Zhu J.G."/>
            <person name="Ruan X.D."/>
            <person name="Zhao L."/>
            <person name="Wei J.T."/>
            <person name="Ye R.Z."/>
            <person name="Que T.C."/>
            <person name="Du C.H."/>
            <person name="Zhou Y.H."/>
            <person name="Cheng J.X."/>
            <person name="Dai P.F."/>
            <person name="Guo W.B."/>
            <person name="Han X.H."/>
            <person name="Huang E.J."/>
            <person name="Li L.F."/>
            <person name="Wei W."/>
            <person name="Gao Y.C."/>
            <person name="Liu J.Z."/>
            <person name="Shao H.Z."/>
            <person name="Wang X."/>
            <person name="Wang C.C."/>
            <person name="Yang T.C."/>
            <person name="Huo Q.B."/>
            <person name="Li W."/>
            <person name="Chen H.Y."/>
            <person name="Chen S.E."/>
            <person name="Zhou L.G."/>
            <person name="Ni X.B."/>
            <person name="Tian J.H."/>
            <person name="Sheng Y."/>
            <person name="Liu T."/>
            <person name="Pan Y.S."/>
            <person name="Xia L.Y."/>
            <person name="Li J."/>
            <person name="Zhao F."/>
            <person name="Cao W.C."/>
        </authorList>
    </citation>
    <scope>NUCLEOTIDE SEQUENCE [LARGE SCALE GENOMIC DNA]</scope>
    <source>
        <strain evidence="4">HaeL-2018</strain>
    </source>
</reference>
<gene>
    <name evidence="4" type="ORF">HPB48_013600</name>
</gene>
<dbReference type="Pfam" id="PF00685">
    <property type="entry name" value="Sulfotransfer_1"/>
    <property type="match status" value="1"/>
</dbReference>
<evidence type="ECO:0000259" key="3">
    <source>
        <dbReference type="Pfam" id="PF00685"/>
    </source>
</evidence>